<protein>
    <submittedName>
        <fullName evidence="1">Uncharacterized protein</fullName>
    </submittedName>
</protein>
<dbReference type="EMBL" id="KZ852032">
    <property type="protein sequence ID" value="RDH39584.1"/>
    <property type="molecule type" value="Genomic_DNA"/>
</dbReference>
<keyword evidence="2" id="KW-1185">Reference proteome</keyword>
<gene>
    <name evidence="1" type="ORF">BDQ94DRAFT_133312</name>
</gene>
<dbReference type="RefSeq" id="XP_026632606.1">
    <property type="nucleotide sequence ID" value="XM_026764246.1"/>
</dbReference>
<organism evidence="1 2">
    <name type="scientific">Aspergillus welwitschiae</name>
    <dbReference type="NCBI Taxonomy" id="1341132"/>
    <lineage>
        <taxon>Eukaryota</taxon>
        <taxon>Fungi</taxon>
        <taxon>Dikarya</taxon>
        <taxon>Ascomycota</taxon>
        <taxon>Pezizomycotina</taxon>
        <taxon>Eurotiomycetes</taxon>
        <taxon>Eurotiomycetidae</taxon>
        <taxon>Eurotiales</taxon>
        <taxon>Aspergillaceae</taxon>
        <taxon>Aspergillus</taxon>
        <taxon>Aspergillus subgen. Circumdati</taxon>
    </lineage>
</organism>
<proteinExistence type="predicted"/>
<evidence type="ECO:0000313" key="2">
    <source>
        <dbReference type="Proteomes" id="UP000253729"/>
    </source>
</evidence>
<evidence type="ECO:0000313" key="1">
    <source>
        <dbReference type="EMBL" id="RDH39584.1"/>
    </source>
</evidence>
<name>A0A3F3QJQ1_9EURO</name>
<dbReference type="Proteomes" id="UP000253729">
    <property type="component" value="Unassembled WGS sequence"/>
</dbReference>
<dbReference type="AlphaFoldDB" id="A0A3F3QJQ1"/>
<sequence>MPLSSSSLFFPGPLQWHPTHRIFRSRAVFLPYPDSNLMIARLLPGWWVTSVKHVACICRTYALRQYHHLP</sequence>
<dbReference type="GeneID" id="38132602"/>
<accession>A0A3F3QJQ1</accession>
<reference evidence="1 2" key="1">
    <citation type="submission" date="2018-07" db="EMBL/GenBank/DDBJ databases">
        <title>The genomes of Aspergillus section Nigri reveals drivers in fungal speciation.</title>
        <authorList>
            <consortium name="DOE Joint Genome Institute"/>
            <person name="Vesth T.C."/>
            <person name="Nybo J."/>
            <person name="Theobald S."/>
            <person name="Brandl J."/>
            <person name="Frisvad J.C."/>
            <person name="Nielsen K.F."/>
            <person name="Lyhne E.K."/>
            <person name="Kogle M.E."/>
            <person name="Kuo A."/>
            <person name="Riley R."/>
            <person name="Clum A."/>
            <person name="Nolan M."/>
            <person name="Lipzen A."/>
            <person name="Salamov A."/>
            <person name="Henrissat B."/>
            <person name="Wiebenga A."/>
            <person name="De vries R.P."/>
            <person name="Grigoriev I.V."/>
            <person name="Mortensen U.H."/>
            <person name="Andersen M.R."/>
            <person name="Baker S.E."/>
        </authorList>
    </citation>
    <scope>NUCLEOTIDE SEQUENCE [LARGE SCALE GENOMIC DNA]</scope>
    <source>
        <strain evidence="1 2">CBS 139.54b</strain>
    </source>
</reference>